<dbReference type="Proteomes" id="UP000314294">
    <property type="component" value="Unassembled WGS sequence"/>
</dbReference>
<protein>
    <submittedName>
        <fullName evidence="2">Uncharacterized protein</fullName>
    </submittedName>
</protein>
<name>A0A4Z2EE07_9TELE</name>
<comment type="caution">
    <text evidence="2">The sequence shown here is derived from an EMBL/GenBank/DDBJ whole genome shotgun (WGS) entry which is preliminary data.</text>
</comment>
<keyword evidence="3" id="KW-1185">Reference proteome</keyword>
<feature type="compositionally biased region" description="Basic residues" evidence="1">
    <location>
        <begin position="35"/>
        <end position="46"/>
    </location>
</feature>
<feature type="compositionally biased region" description="Basic and acidic residues" evidence="1">
    <location>
        <begin position="1"/>
        <end position="34"/>
    </location>
</feature>
<evidence type="ECO:0000313" key="2">
    <source>
        <dbReference type="EMBL" id="TNN26512.1"/>
    </source>
</evidence>
<evidence type="ECO:0000313" key="3">
    <source>
        <dbReference type="Proteomes" id="UP000314294"/>
    </source>
</evidence>
<dbReference type="AlphaFoldDB" id="A0A4Z2EE07"/>
<gene>
    <name evidence="2" type="ORF">EYF80_063351</name>
</gene>
<accession>A0A4Z2EE07</accession>
<feature type="region of interest" description="Disordered" evidence="1">
    <location>
        <begin position="1"/>
        <end position="46"/>
    </location>
</feature>
<proteinExistence type="predicted"/>
<reference evidence="2 3" key="1">
    <citation type="submission" date="2019-03" db="EMBL/GenBank/DDBJ databases">
        <title>First draft genome of Liparis tanakae, snailfish: a comprehensive survey of snailfish specific genes.</title>
        <authorList>
            <person name="Kim W."/>
            <person name="Song I."/>
            <person name="Jeong J.-H."/>
            <person name="Kim D."/>
            <person name="Kim S."/>
            <person name="Ryu S."/>
            <person name="Song J.Y."/>
            <person name="Lee S.K."/>
        </authorList>
    </citation>
    <scope>NUCLEOTIDE SEQUENCE [LARGE SCALE GENOMIC DNA]</scope>
    <source>
        <tissue evidence="2">Muscle</tissue>
    </source>
</reference>
<sequence length="46" mass="5290">MSLPLLRREDHQNLGERRDPQSPHCEASRSERPGKRPRSFCHAGHG</sequence>
<evidence type="ECO:0000256" key="1">
    <source>
        <dbReference type="SAM" id="MobiDB-lite"/>
    </source>
</evidence>
<organism evidence="2 3">
    <name type="scientific">Liparis tanakae</name>
    <name type="common">Tanaka's snailfish</name>
    <dbReference type="NCBI Taxonomy" id="230148"/>
    <lineage>
        <taxon>Eukaryota</taxon>
        <taxon>Metazoa</taxon>
        <taxon>Chordata</taxon>
        <taxon>Craniata</taxon>
        <taxon>Vertebrata</taxon>
        <taxon>Euteleostomi</taxon>
        <taxon>Actinopterygii</taxon>
        <taxon>Neopterygii</taxon>
        <taxon>Teleostei</taxon>
        <taxon>Neoteleostei</taxon>
        <taxon>Acanthomorphata</taxon>
        <taxon>Eupercaria</taxon>
        <taxon>Perciformes</taxon>
        <taxon>Cottioidei</taxon>
        <taxon>Cottales</taxon>
        <taxon>Liparidae</taxon>
        <taxon>Liparis</taxon>
    </lineage>
</organism>
<dbReference type="EMBL" id="SRLO01010075">
    <property type="protein sequence ID" value="TNN26512.1"/>
    <property type="molecule type" value="Genomic_DNA"/>
</dbReference>